<protein>
    <submittedName>
        <fullName evidence="2">Uncharacterized protein</fullName>
    </submittedName>
</protein>
<evidence type="ECO:0000313" key="2">
    <source>
        <dbReference type="EMBL" id="REH55183.1"/>
    </source>
</evidence>
<dbReference type="AlphaFoldDB" id="A0A3E0I8W4"/>
<organism evidence="2 3">
    <name type="scientific">Kutzneria buriramensis</name>
    <dbReference type="NCBI Taxonomy" id="1045776"/>
    <lineage>
        <taxon>Bacteria</taxon>
        <taxon>Bacillati</taxon>
        <taxon>Actinomycetota</taxon>
        <taxon>Actinomycetes</taxon>
        <taxon>Pseudonocardiales</taxon>
        <taxon>Pseudonocardiaceae</taxon>
        <taxon>Kutzneria</taxon>
    </lineage>
</organism>
<dbReference type="OrthoDB" id="4981820at2"/>
<keyword evidence="3" id="KW-1185">Reference proteome</keyword>
<evidence type="ECO:0000256" key="1">
    <source>
        <dbReference type="SAM" id="MobiDB-lite"/>
    </source>
</evidence>
<dbReference type="Proteomes" id="UP000256269">
    <property type="component" value="Unassembled WGS sequence"/>
</dbReference>
<name>A0A3E0I8W4_9PSEU</name>
<accession>A0A3E0I8W4</accession>
<dbReference type="RefSeq" id="WP_147328346.1">
    <property type="nucleotide sequence ID" value="NZ_CP144375.1"/>
</dbReference>
<feature type="region of interest" description="Disordered" evidence="1">
    <location>
        <begin position="52"/>
        <end position="81"/>
    </location>
</feature>
<reference evidence="2 3" key="1">
    <citation type="submission" date="2018-08" db="EMBL/GenBank/DDBJ databases">
        <title>Genomic Encyclopedia of Archaeal and Bacterial Type Strains, Phase II (KMG-II): from individual species to whole genera.</title>
        <authorList>
            <person name="Goeker M."/>
        </authorList>
    </citation>
    <scope>NUCLEOTIDE SEQUENCE [LARGE SCALE GENOMIC DNA]</scope>
    <source>
        <strain evidence="2 3">DSM 45791</strain>
    </source>
</reference>
<evidence type="ECO:0000313" key="3">
    <source>
        <dbReference type="Proteomes" id="UP000256269"/>
    </source>
</evidence>
<dbReference type="EMBL" id="QUNO01000001">
    <property type="protein sequence ID" value="REH55183.1"/>
    <property type="molecule type" value="Genomic_DNA"/>
</dbReference>
<comment type="caution">
    <text evidence="2">The sequence shown here is derived from an EMBL/GenBank/DDBJ whole genome shotgun (WGS) entry which is preliminary data.</text>
</comment>
<sequence>MDSVFLQRMTHPDGTQTAAVYGEHRLPDIVVEPDGADWRRMFATVGNTTVFTGPPSPWGSQAAESSTFPRTPLRTWSSPAT</sequence>
<proteinExistence type="predicted"/>
<gene>
    <name evidence="2" type="ORF">BCF44_101199</name>
</gene>
<feature type="compositionally biased region" description="Polar residues" evidence="1">
    <location>
        <begin position="58"/>
        <end position="81"/>
    </location>
</feature>